<sequence length="155" mass="17481">MTTTTPKASPRMHNEPNTHQNRLAYTNSWPIKSRKQRIHANSPSTPALADSLPLPCQLGTLPSLVFSVVQPAGRVKIGGGGMHNRSTTVNQITLQANHPPPFNVLQCRRGRQKKKSSARPAARRVYPQGSRQGRYEHQQTRTTRPRRRREPQQPQ</sequence>
<accession>A0A9P5ZHL6</accession>
<evidence type="ECO:0000256" key="1">
    <source>
        <dbReference type="SAM" id="MobiDB-lite"/>
    </source>
</evidence>
<proteinExistence type="predicted"/>
<name>A0A9P5ZHL6_PLEER</name>
<keyword evidence="3" id="KW-1185">Reference proteome</keyword>
<comment type="caution">
    <text evidence="2">The sequence shown here is derived from an EMBL/GenBank/DDBJ whole genome shotgun (WGS) entry which is preliminary data.</text>
</comment>
<evidence type="ECO:0000313" key="3">
    <source>
        <dbReference type="Proteomes" id="UP000807025"/>
    </source>
</evidence>
<evidence type="ECO:0000313" key="2">
    <source>
        <dbReference type="EMBL" id="KAF9487562.1"/>
    </source>
</evidence>
<reference evidence="2" key="1">
    <citation type="submission" date="2020-11" db="EMBL/GenBank/DDBJ databases">
        <authorList>
            <consortium name="DOE Joint Genome Institute"/>
            <person name="Ahrendt S."/>
            <person name="Riley R."/>
            <person name="Andreopoulos W."/>
            <person name="Labutti K."/>
            <person name="Pangilinan J."/>
            <person name="Ruiz-Duenas F.J."/>
            <person name="Barrasa J.M."/>
            <person name="Sanchez-Garcia M."/>
            <person name="Camarero S."/>
            <person name="Miyauchi S."/>
            <person name="Serrano A."/>
            <person name="Linde D."/>
            <person name="Babiker R."/>
            <person name="Drula E."/>
            <person name="Ayuso-Fernandez I."/>
            <person name="Pacheco R."/>
            <person name="Padilla G."/>
            <person name="Ferreira P."/>
            <person name="Barriuso J."/>
            <person name="Kellner H."/>
            <person name="Castanera R."/>
            <person name="Alfaro M."/>
            <person name="Ramirez L."/>
            <person name="Pisabarro A.G."/>
            <person name="Kuo A."/>
            <person name="Tritt A."/>
            <person name="Lipzen A."/>
            <person name="He G."/>
            <person name="Yan M."/>
            <person name="Ng V."/>
            <person name="Cullen D."/>
            <person name="Martin F."/>
            <person name="Rosso M.-N."/>
            <person name="Henrissat B."/>
            <person name="Hibbett D."/>
            <person name="Martinez A.T."/>
            <person name="Grigoriev I.V."/>
        </authorList>
    </citation>
    <scope>NUCLEOTIDE SEQUENCE</scope>
    <source>
        <strain evidence="2">ATCC 90797</strain>
    </source>
</reference>
<feature type="compositionally biased region" description="Basic residues" evidence="1">
    <location>
        <begin position="108"/>
        <end position="117"/>
    </location>
</feature>
<feature type="region of interest" description="Disordered" evidence="1">
    <location>
        <begin position="95"/>
        <end position="155"/>
    </location>
</feature>
<dbReference type="EMBL" id="MU154766">
    <property type="protein sequence ID" value="KAF9487562.1"/>
    <property type="molecule type" value="Genomic_DNA"/>
</dbReference>
<gene>
    <name evidence="2" type="ORF">BDN71DRAFT_618283</name>
</gene>
<organism evidence="2 3">
    <name type="scientific">Pleurotus eryngii</name>
    <name type="common">Boletus of the steppes</name>
    <dbReference type="NCBI Taxonomy" id="5323"/>
    <lineage>
        <taxon>Eukaryota</taxon>
        <taxon>Fungi</taxon>
        <taxon>Dikarya</taxon>
        <taxon>Basidiomycota</taxon>
        <taxon>Agaricomycotina</taxon>
        <taxon>Agaricomycetes</taxon>
        <taxon>Agaricomycetidae</taxon>
        <taxon>Agaricales</taxon>
        <taxon>Pleurotineae</taxon>
        <taxon>Pleurotaceae</taxon>
        <taxon>Pleurotus</taxon>
    </lineage>
</organism>
<protein>
    <submittedName>
        <fullName evidence="2">Uncharacterized protein</fullName>
    </submittedName>
</protein>
<dbReference type="AlphaFoldDB" id="A0A9P5ZHL6"/>
<feature type="region of interest" description="Disordered" evidence="1">
    <location>
        <begin position="1"/>
        <end position="22"/>
    </location>
</feature>
<dbReference type="Proteomes" id="UP000807025">
    <property type="component" value="Unassembled WGS sequence"/>
</dbReference>